<dbReference type="Gene3D" id="3.30.70.270">
    <property type="match status" value="1"/>
</dbReference>
<dbReference type="CDD" id="cd01948">
    <property type="entry name" value="EAL"/>
    <property type="match status" value="1"/>
</dbReference>
<dbReference type="PROSITE" id="PS50113">
    <property type="entry name" value="PAC"/>
    <property type="match status" value="1"/>
</dbReference>
<feature type="domain" description="GGDEF" evidence="7">
    <location>
        <begin position="323"/>
        <end position="456"/>
    </location>
</feature>
<dbReference type="PROSITE" id="PS50112">
    <property type="entry name" value="PAS"/>
    <property type="match status" value="1"/>
</dbReference>
<dbReference type="InterPro" id="IPR052155">
    <property type="entry name" value="Biofilm_reg_signaling"/>
</dbReference>
<dbReference type="SMART" id="SM00267">
    <property type="entry name" value="GGDEF"/>
    <property type="match status" value="1"/>
</dbReference>
<dbReference type="Pfam" id="PF00989">
    <property type="entry name" value="PAS"/>
    <property type="match status" value="1"/>
</dbReference>
<dbReference type="SMART" id="SM00052">
    <property type="entry name" value="EAL"/>
    <property type="match status" value="1"/>
</dbReference>
<accession>A0A7Z9BKF5</accession>
<proteinExistence type="predicted"/>
<dbReference type="RefSeq" id="WP_083616180.1">
    <property type="nucleotide sequence ID" value="NZ_LR734982.1"/>
</dbReference>
<reference evidence="8" key="1">
    <citation type="submission" date="2019-10" db="EMBL/GenBank/DDBJ databases">
        <authorList>
            <consortium name="Genoscope - CEA"/>
            <person name="William W."/>
        </authorList>
    </citation>
    <scope>NUCLEOTIDE SEQUENCE [LARGE SCALE GENOMIC DNA]</scope>
    <source>
        <strain evidence="8">BBR_PRJEB10994</strain>
    </source>
</reference>
<dbReference type="GO" id="GO:0000160">
    <property type="term" value="P:phosphorelay signal transduction system"/>
    <property type="evidence" value="ECO:0007669"/>
    <property type="project" value="InterPro"/>
</dbReference>
<evidence type="ECO:0000259" key="6">
    <source>
        <dbReference type="PROSITE" id="PS50883"/>
    </source>
</evidence>
<dbReference type="SUPFAM" id="SSF141868">
    <property type="entry name" value="EAL domain-like"/>
    <property type="match status" value="1"/>
</dbReference>
<dbReference type="SUPFAM" id="SSF55785">
    <property type="entry name" value="PYP-like sensor domain (PAS domain)"/>
    <property type="match status" value="1"/>
</dbReference>
<dbReference type="Gene3D" id="3.40.50.2300">
    <property type="match status" value="1"/>
</dbReference>
<dbReference type="CDD" id="cd01949">
    <property type="entry name" value="GGDEF"/>
    <property type="match status" value="1"/>
</dbReference>
<evidence type="ECO:0000259" key="3">
    <source>
        <dbReference type="PROSITE" id="PS50110"/>
    </source>
</evidence>
<keyword evidence="9" id="KW-1185">Reference proteome</keyword>
<dbReference type="GO" id="GO:0006355">
    <property type="term" value="P:regulation of DNA-templated transcription"/>
    <property type="evidence" value="ECO:0007669"/>
    <property type="project" value="InterPro"/>
</dbReference>
<evidence type="ECO:0000259" key="4">
    <source>
        <dbReference type="PROSITE" id="PS50112"/>
    </source>
</evidence>
<dbReference type="Pfam" id="PF00072">
    <property type="entry name" value="Response_reg"/>
    <property type="match status" value="1"/>
</dbReference>
<dbReference type="NCBIfam" id="TIGR00229">
    <property type="entry name" value="sensory_box"/>
    <property type="match status" value="1"/>
</dbReference>
<dbReference type="Gene3D" id="3.20.20.450">
    <property type="entry name" value="EAL domain"/>
    <property type="match status" value="1"/>
</dbReference>
<dbReference type="InterPro" id="IPR035965">
    <property type="entry name" value="PAS-like_dom_sf"/>
</dbReference>
<feature type="domain" description="PAS" evidence="4">
    <location>
        <begin position="161"/>
        <end position="234"/>
    </location>
</feature>
<dbReference type="InterPro" id="IPR035919">
    <property type="entry name" value="EAL_sf"/>
</dbReference>
<dbReference type="InterPro" id="IPR011006">
    <property type="entry name" value="CheY-like_superfamily"/>
</dbReference>
<dbReference type="CDD" id="cd00130">
    <property type="entry name" value="PAS"/>
    <property type="match status" value="1"/>
</dbReference>
<keyword evidence="1" id="KW-0597">Phosphoprotein</keyword>
<dbReference type="CDD" id="cd19920">
    <property type="entry name" value="REC_PA4781-like"/>
    <property type="match status" value="1"/>
</dbReference>
<dbReference type="InterPro" id="IPR029787">
    <property type="entry name" value="Nucleotide_cyclase"/>
</dbReference>
<dbReference type="Gene3D" id="3.30.450.20">
    <property type="entry name" value="PAS domain"/>
    <property type="match status" value="1"/>
</dbReference>
<dbReference type="InterPro" id="IPR001633">
    <property type="entry name" value="EAL_dom"/>
</dbReference>
<dbReference type="AlphaFoldDB" id="A0A7Z9BKF5"/>
<dbReference type="InterPro" id="IPR000700">
    <property type="entry name" value="PAS-assoc_C"/>
</dbReference>
<evidence type="ECO:0000256" key="2">
    <source>
        <dbReference type="SAM" id="Coils"/>
    </source>
</evidence>
<evidence type="ECO:0000313" key="9">
    <source>
        <dbReference type="Proteomes" id="UP000182190"/>
    </source>
</evidence>
<dbReference type="EMBL" id="CZCS02000013">
    <property type="protein sequence ID" value="VXD14534.1"/>
    <property type="molecule type" value="Genomic_DNA"/>
</dbReference>
<organism evidence="8 9">
    <name type="scientific">Planktothrix paucivesiculata PCC 9631</name>
    <dbReference type="NCBI Taxonomy" id="671071"/>
    <lineage>
        <taxon>Bacteria</taxon>
        <taxon>Bacillati</taxon>
        <taxon>Cyanobacteriota</taxon>
        <taxon>Cyanophyceae</taxon>
        <taxon>Oscillatoriophycideae</taxon>
        <taxon>Oscillatoriales</taxon>
        <taxon>Microcoleaceae</taxon>
        <taxon>Planktothrix</taxon>
    </lineage>
</organism>
<gene>
    <name evidence="8" type="ORF">PL9631_110052</name>
</gene>
<dbReference type="FunFam" id="3.30.70.270:FF:000001">
    <property type="entry name" value="Diguanylate cyclase domain protein"/>
    <property type="match status" value="1"/>
</dbReference>
<dbReference type="PANTHER" id="PTHR44757">
    <property type="entry name" value="DIGUANYLATE CYCLASE DGCP"/>
    <property type="match status" value="1"/>
</dbReference>
<dbReference type="SMART" id="SM00086">
    <property type="entry name" value="PAC"/>
    <property type="match status" value="1"/>
</dbReference>
<dbReference type="InterPro" id="IPR001789">
    <property type="entry name" value="Sig_transdc_resp-reg_receiver"/>
</dbReference>
<evidence type="ECO:0000256" key="1">
    <source>
        <dbReference type="PROSITE-ProRule" id="PRU00169"/>
    </source>
</evidence>
<dbReference type="InterPro" id="IPR043128">
    <property type="entry name" value="Rev_trsase/Diguanyl_cyclase"/>
</dbReference>
<feature type="domain" description="PAC" evidence="5">
    <location>
        <begin position="239"/>
        <end position="291"/>
    </location>
</feature>
<dbReference type="Pfam" id="PF00990">
    <property type="entry name" value="GGDEF"/>
    <property type="match status" value="1"/>
</dbReference>
<dbReference type="PROSITE" id="PS50883">
    <property type="entry name" value="EAL"/>
    <property type="match status" value="1"/>
</dbReference>
<dbReference type="PANTHER" id="PTHR44757:SF4">
    <property type="entry name" value="DIGUANYLATE CYCLASE DGCE-RELATED"/>
    <property type="match status" value="1"/>
</dbReference>
<dbReference type="InterPro" id="IPR001610">
    <property type="entry name" value="PAC"/>
</dbReference>
<dbReference type="InterPro" id="IPR000160">
    <property type="entry name" value="GGDEF_dom"/>
</dbReference>
<dbReference type="NCBIfam" id="TIGR00254">
    <property type="entry name" value="GGDEF"/>
    <property type="match status" value="1"/>
</dbReference>
<evidence type="ECO:0000313" key="8">
    <source>
        <dbReference type="EMBL" id="VXD14534.1"/>
    </source>
</evidence>
<dbReference type="Proteomes" id="UP000182190">
    <property type="component" value="Unassembled WGS sequence"/>
</dbReference>
<feature type="modified residue" description="4-aspartylphosphate" evidence="1">
    <location>
        <position position="61"/>
    </location>
</feature>
<feature type="coiled-coil region" evidence="2">
    <location>
        <begin position="130"/>
        <end position="157"/>
    </location>
</feature>
<protein>
    <submittedName>
        <fullName evidence="8">Response regulator receiver modulated diguanylate cyclase/phosphodiesterase with PAS/PAC sensor(S)</fullName>
    </submittedName>
</protein>
<dbReference type="SMART" id="SM00448">
    <property type="entry name" value="REC"/>
    <property type="match status" value="1"/>
</dbReference>
<name>A0A7Z9BKF5_9CYAN</name>
<sequence length="717" mass="80555">MITDLVTNHQGDILIVDDLPDNLRLLRDTLSEEGYKVRSATTGAMAIRAAHSPSTDLILLDIKLPDLDGYEVCRKLKSDGRTADIPVIFLSALNETSNKVQGLAAGGVDYISKPFQVQEVLARVAIHLTIRRLQKSLQQQNLRLIQEIEEHQQLKEVLFAEKELAQVTLQSIGDAVITTDAQENIRYFNPVAEKLTGWKAQEAEGLPLSEVFIIINEVTRKPADNPITKALLEGKIVGLANHTVLIARDGTEYAIEDSAAPIRDRQGEIIGAIIVFHDVTESRYLTRQLSWEASHDALTGLINRRRFEQYLMEAIASVQHSNHHHVLCYLDLDQFKVVNDTVGHIAGDELLRQITTLLQQAVRANDRLARLGGDEFGLLLTQCPLSQAAQIAEILKDKVRQFRFIWESKTFIVGVSIGVVAINKTNPDLMEILGAADAACYAAKAKGRNCIHIYHQDDGELIKQRTQRQLIAKISRALETHRFCLYYQKIVSITSKSLVEHYEVLLRMLDENGELIPPSTFIPAAERYGLITDIDCWVVETFFSNYKKISQQNFIQQSLYAINLSGASICNNGFLEFLIEQFPRYQIPPQTICFEITETAAIANFDQARYFMGELKEIGCRFALDDFGSGLSSFAYLINLPVDYLKIDGTFVKNINDNLISQAIVEGFNRIAHAMNLETVAEFVEDETILQKLREIGVDYAQGYGISHPVPINFNHE</sequence>
<evidence type="ECO:0000259" key="7">
    <source>
        <dbReference type="PROSITE" id="PS50887"/>
    </source>
</evidence>
<dbReference type="SUPFAM" id="SSF55073">
    <property type="entry name" value="Nucleotide cyclase"/>
    <property type="match status" value="1"/>
</dbReference>
<feature type="domain" description="EAL" evidence="6">
    <location>
        <begin position="467"/>
        <end position="717"/>
    </location>
</feature>
<evidence type="ECO:0000259" key="5">
    <source>
        <dbReference type="PROSITE" id="PS50113"/>
    </source>
</evidence>
<dbReference type="PROSITE" id="PS50110">
    <property type="entry name" value="RESPONSE_REGULATORY"/>
    <property type="match status" value="1"/>
</dbReference>
<dbReference type="SUPFAM" id="SSF52172">
    <property type="entry name" value="CheY-like"/>
    <property type="match status" value="1"/>
</dbReference>
<dbReference type="InterPro" id="IPR000014">
    <property type="entry name" value="PAS"/>
</dbReference>
<comment type="caution">
    <text evidence="8">The sequence shown here is derived from an EMBL/GenBank/DDBJ whole genome shotgun (WGS) entry which is preliminary data.</text>
</comment>
<feature type="domain" description="Response regulatory" evidence="3">
    <location>
        <begin position="12"/>
        <end position="128"/>
    </location>
</feature>
<dbReference type="Pfam" id="PF00563">
    <property type="entry name" value="EAL"/>
    <property type="match status" value="1"/>
</dbReference>
<keyword evidence="2" id="KW-0175">Coiled coil</keyword>
<dbReference type="InterPro" id="IPR013767">
    <property type="entry name" value="PAS_fold"/>
</dbReference>
<dbReference type="OrthoDB" id="9813903at2"/>
<dbReference type="PROSITE" id="PS50887">
    <property type="entry name" value="GGDEF"/>
    <property type="match status" value="1"/>
</dbReference>
<dbReference type="SMART" id="SM00091">
    <property type="entry name" value="PAS"/>
    <property type="match status" value="1"/>
</dbReference>